<feature type="region of interest" description="Disordered" evidence="1">
    <location>
        <begin position="60"/>
        <end position="90"/>
    </location>
</feature>
<dbReference type="EMBL" id="WJIE01000014">
    <property type="protein sequence ID" value="MRG96877.1"/>
    <property type="molecule type" value="Genomic_DNA"/>
</dbReference>
<evidence type="ECO:0000256" key="1">
    <source>
        <dbReference type="SAM" id="MobiDB-lite"/>
    </source>
</evidence>
<keyword evidence="4" id="KW-1185">Reference proteome</keyword>
<reference evidence="3 4" key="1">
    <citation type="submission" date="2019-10" db="EMBL/GenBank/DDBJ databases">
        <title>A soil myxobacterium in the family Polyangiaceae.</title>
        <authorList>
            <person name="Li Y."/>
            <person name="Wang J."/>
        </authorList>
    </citation>
    <scope>NUCLEOTIDE SEQUENCE [LARGE SCALE GENOMIC DNA]</scope>
    <source>
        <strain evidence="3 4">DSM 14734</strain>
    </source>
</reference>
<feature type="transmembrane region" description="Helical" evidence="2">
    <location>
        <begin position="7"/>
        <end position="26"/>
    </location>
</feature>
<dbReference type="OrthoDB" id="9979023at2"/>
<name>A0A6N7PZ96_9BACT</name>
<gene>
    <name evidence="3" type="ORF">GF068_33880</name>
</gene>
<keyword evidence="2" id="KW-0472">Membrane</keyword>
<keyword evidence="2" id="KW-1133">Transmembrane helix</keyword>
<evidence type="ECO:0000313" key="3">
    <source>
        <dbReference type="EMBL" id="MRG96877.1"/>
    </source>
</evidence>
<accession>A0A6N7PZ96</accession>
<comment type="caution">
    <text evidence="3">The sequence shown here is derived from an EMBL/GenBank/DDBJ whole genome shotgun (WGS) entry which is preliminary data.</text>
</comment>
<evidence type="ECO:0000256" key="2">
    <source>
        <dbReference type="SAM" id="Phobius"/>
    </source>
</evidence>
<organism evidence="3 4">
    <name type="scientific">Polyangium spumosum</name>
    <dbReference type="NCBI Taxonomy" id="889282"/>
    <lineage>
        <taxon>Bacteria</taxon>
        <taxon>Pseudomonadati</taxon>
        <taxon>Myxococcota</taxon>
        <taxon>Polyangia</taxon>
        <taxon>Polyangiales</taxon>
        <taxon>Polyangiaceae</taxon>
        <taxon>Polyangium</taxon>
    </lineage>
</organism>
<feature type="transmembrane region" description="Helical" evidence="2">
    <location>
        <begin position="32"/>
        <end position="52"/>
    </location>
</feature>
<dbReference type="RefSeq" id="WP_153823677.1">
    <property type="nucleotide sequence ID" value="NZ_WJIE01000014.1"/>
</dbReference>
<protein>
    <submittedName>
        <fullName evidence="3">Uncharacterized protein</fullName>
    </submittedName>
</protein>
<sequence>MNQPNPWILLMGGFSLFNVAGMVYGIKAPEWAKIAASLACGLLGVVCVVLAFKRQFRKKPVPPPKVERRAPRSKPAPARPAQASDAGDAS</sequence>
<proteinExistence type="predicted"/>
<dbReference type="Proteomes" id="UP000440224">
    <property type="component" value="Unassembled WGS sequence"/>
</dbReference>
<evidence type="ECO:0000313" key="4">
    <source>
        <dbReference type="Proteomes" id="UP000440224"/>
    </source>
</evidence>
<dbReference type="AlphaFoldDB" id="A0A6N7PZ96"/>
<keyword evidence="2" id="KW-0812">Transmembrane</keyword>